<keyword evidence="10" id="KW-1185">Reference proteome</keyword>
<evidence type="ECO:0000313" key="9">
    <source>
        <dbReference type="EMBL" id="SKA30403.1"/>
    </source>
</evidence>
<proteinExistence type="inferred from homology"/>
<reference evidence="9 10" key="1">
    <citation type="submission" date="2017-02" db="EMBL/GenBank/DDBJ databases">
        <authorList>
            <person name="Peterson S.W."/>
        </authorList>
    </citation>
    <scope>NUCLEOTIDE SEQUENCE [LARGE SCALE GENOMIC DNA]</scope>
    <source>
        <strain evidence="9 10">USBA 369</strain>
    </source>
</reference>
<evidence type="ECO:0000256" key="4">
    <source>
        <dbReference type="ARBA" id="ARBA00022723"/>
    </source>
</evidence>
<accession>A0A1T4SQF9</accession>
<dbReference type="InterPro" id="IPR053378">
    <property type="entry name" value="Prenyl_diphosphate_synthase"/>
</dbReference>
<evidence type="ECO:0000256" key="2">
    <source>
        <dbReference type="ARBA" id="ARBA00006706"/>
    </source>
</evidence>
<dbReference type="Pfam" id="PF00348">
    <property type="entry name" value="polyprenyl_synt"/>
    <property type="match status" value="1"/>
</dbReference>
<comment type="similarity">
    <text evidence="2 8">Belongs to the FPP/GGPP synthase family.</text>
</comment>
<comment type="cofactor">
    <cofactor evidence="1">
        <name>Mg(2+)</name>
        <dbReference type="ChEBI" id="CHEBI:18420"/>
    </cofactor>
</comment>
<dbReference type="AlphaFoldDB" id="A0A1T4SQF9"/>
<dbReference type="EMBL" id="FUXL01000013">
    <property type="protein sequence ID" value="SKA30403.1"/>
    <property type="molecule type" value="Genomic_DNA"/>
</dbReference>
<keyword evidence="3 8" id="KW-0808">Transferase</keyword>
<organism evidence="9 10">
    <name type="scientific">Consotaella salsifontis</name>
    <dbReference type="NCBI Taxonomy" id="1365950"/>
    <lineage>
        <taxon>Bacteria</taxon>
        <taxon>Pseudomonadati</taxon>
        <taxon>Pseudomonadota</taxon>
        <taxon>Alphaproteobacteria</taxon>
        <taxon>Hyphomicrobiales</taxon>
        <taxon>Aurantimonadaceae</taxon>
        <taxon>Consotaella</taxon>
    </lineage>
</organism>
<dbReference type="GO" id="GO:0004659">
    <property type="term" value="F:prenyltransferase activity"/>
    <property type="evidence" value="ECO:0007669"/>
    <property type="project" value="InterPro"/>
</dbReference>
<sequence length="300" mass="32377">MTSTEAFETVLNETAKTVTATLKDVFGSHRLIVGTPHRLLDAMRHGVLNGGKRLRPFLVLETAKLFSAPQQAAMDVAIALECIHCYSLIHDDLPAMDDDSVRRGKPTVHKAFDEATAVLAGDGLLTLAFGLIAEAESIPPAPRIALISALSRRAGVAGMVGGQMLDMNAQDHDLKDIEITRMQTMKTGALLSFACEAGAIVGGATVDHRNRLRHLGEVLGRAYQLSDDLLDETGDAGAMGKAARKDRGQGKKTMVALHGVDWAKDRLYDLSVEAEELLKHYGDQATTLRAATRYIVSRSH</sequence>
<dbReference type="InterPro" id="IPR008949">
    <property type="entry name" value="Isoprenoid_synthase_dom_sf"/>
</dbReference>
<keyword evidence="6" id="KW-0414">Isoprene biosynthesis</keyword>
<evidence type="ECO:0000256" key="8">
    <source>
        <dbReference type="RuleBase" id="RU004466"/>
    </source>
</evidence>
<name>A0A1T4SQF9_9HYPH</name>
<evidence type="ECO:0000313" key="10">
    <source>
        <dbReference type="Proteomes" id="UP000190135"/>
    </source>
</evidence>
<dbReference type="SFLD" id="SFLDG01017">
    <property type="entry name" value="Polyprenyl_Transferase_Like"/>
    <property type="match status" value="1"/>
</dbReference>
<dbReference type="SFLD" id="SFLDS00005">
    <property type="entry name" value="Isoprenoid_Synthase_Type_I"/>
    <property type="match status" value="1"/>
</dbReference>
<dbReference type="FunFam" id="1.10.600.10:FF:000001">
    <property type="entry name" value="Geranylgeranyl diphosphate synthase"/>
    <property type="match status" value="1"/>
</dbReference>
<dbReference type="PROSITE" id="PS00444">
    <property type="entry name" value="POLYPRENYL_SYNTHASE_2"/>
    <property type="match status" value="1"/>
</dbReference>
<gene>
    <name evidence="9" type="ORF">SAMN05428963_1137</name>
</gene>
<dbReference type="Proteomes" id="UP000190135">
    <property type="component" value="Unassembled WGS sequence"/>
</dbReference>
<dbReference type="GO" id="GO:0005737">
    <property type="term" value="C:cytoplasm"/>
    <property type="evidence" value="ECO:0007669"/>
    <property type="project" value="UniProtKB-ARBA"/>
</dbReference>
<dbReference type="PANTHER" id="PTHR43281:SF1">
    <property type="entry name" value="FARNESYL DIPHOSPHATE SYNTHASE"/>
    <property type="match status" value="1"/>
</dbReference>
<dbReference type="InterPro" id="IPR000092">
    <property type="entry name" value="Polyprenyl_synt"/>
</dbReference>
<dbReference type="OrthoDB" id="9805316at2"/>
<dbReference type="CDD" id="cd00685">
    <property type="entry name" value="Trans_IPPS_HT"/>
    <property type="match status" value="1"/>
</dbReference>
<keyword evidence="5" id="KW-0460">Magnesium</keyword>
<protein>
    <recommendedName>
        <fullName evidence="7">Probable farnesyl diphosphate synthase</fullName>
    </recommendedName>
</protein>
<dbReference type="Gene3D" id="1.10.600.10">
    <property type="entry name" value="Farnesyl Diphosphate Synthase"/>
    <property type="match status" value="1"/>
</dbReference>
<evidence type="ECO:0000256" key="3">
    <source>
        <dbReference type="ARBA" id="ARBA00022679"/>
    </source>
</evidence>
<dbReference type="RefSeq" id="WP_078709514.1">
    <property type="nucleotide sequence ID" value="NZ_FUXL01000013.1"/>
</dbReference>
<evidence type="ECO:0000256" key="7">
    <source>
        <dbReference type="ARBA" id="ARBA00069024"/>
    </source>
</evidence>
<dbReference type="PROSITE" id="PS00723">
    <property type="entry name" value="POLYPRENYL_SYNTHASE_1"/>
    <property type="match status" value="1"/>
</dbReference>
<dbReference type="SUPFAM" id="SSF48576">
    <property type="entry name" value="Terpenoid synthases"/>
    <property type="match status" value="1"/>
</dbReference>
<dbReference type="PANTHER" id="PTHR43281">
    <property type="entry name" value="FARNESYL DIPHOSPHATE SYNTHASE"/>
    <property type="match status" value="1"/>
</dbReference>
<dbReference type="STRING" id="1365950.SAMN05428963_1137"/>
<dbReference type="GO" id="GO:0016114">
    <property type="term" value="P:terpenoid biosynthetic process"/>
    <property type="evidence" value="ECO:0007669"/>
    <property type="project" value="UniProtKB-ARBA"/>
</dbReference>
<evidence type="ECO:0000256" key="5">
    <source>
        <dbReference type="ARBA" id="ARBA00022842"/>
    </source>
</evidence>
<dbReference type="GO" id="GO:0046872">
    <property type="term" value="F:metal ion binding"/>
    <property type="evidence" value="ECO:0007669"/>
    <property type="project" value="UniProtKB-KW"/>
</dbReference>
<evidence type="ECO:0000256" key="1">
    <source>
        <dbReference type="ARBA" id="ARBA00001946"/>
    </source>
</evidence>
<evidence type="ECO:0000256" key="6">
    <source>
        <dbReference type="ARBA" id="ARBA00023229"/>
    </source>
</evidence>
<keyword evidence="4" id="KW-0479">Metal-binding</keyword>
<dbReference type="InterPro" id="IPR033749">
    <property type="entry name" value="Polyprenyl_synt_CS"/>
</dbReference>
<dbReference type="NCBIfam" id="NF045485">
    <property type="entry name" value="FPPsyn"/>
    <property type="match status" value="1"/>
</dbReference>